<sequence length="180" mass="19710">PPCRQTRRRSATSHRWLRRSGARVVGVDEPWDEPEPGDAGDAGEASMSETSLSPELREVGLVALQAAVLTRRIYLQASRPGELSPEQWQVLLAVALIEDTARTRPAASLGSIARLLTLSAEEARDCLAALIDSGHVTAAREIAAEDRGERLRWTPTLRGRAAAKDYLERAGRFLPGWPPR</sequence>
<protein>
    <submittedName>
        <fullName evidence="2">Uncharacterized protein</fullName>
    </submittedName>
</protein>
<dbReference type="EMBL" id="CADCVL010000017">
    <property type="protein sequence ID" value="CAA9464201.1"/>
    <property type="molecule type" value="Genomic_DNA"/>
</dbReference>
<organism evidence="2">
    <name type="scientific">uncultured Solirubrobacteraceae bacterium</name>
    <dbReference type="NCBI Taxonomy" id="1162706"/>
    <lineage>
        <taxon>Bacteria</taxon>
        <taxon>Bacillati</taxon>
        <taxon>Actinomycetota</taxon>
        <taxon>Thermoleophilia</taxon>
        <taxon>Solirubrobacterales</taxon>
        <taxon>Solirubrobacteraceae</taxon>
        <taxon>environmental samples</taxon>
    </lineage>
</organism>
<dbReference type="Gene3D" id="1.10.10.10">
    <property type="entry name" value="Winged helix-like DNA-binding domain superfamily/Winged helix DNA-binding domain"/>
    <property type="match status" value="1"/>
</dbReference>
<dbReference type="AlphaFoldDB" id="A0A6J4R6J7"/>
<evidence type="ECO:0000256" key="1">
    <source>
        <dbReference type="SAM" id="MobiDB-lite"/>
    </source>
</evidence>
<dbReference type="InterPro" id="IPR036388">
    <property type="entry name" value="WH-like_DNA-bd_sf"/>
</dbReference>
<dbReference type="SUPFAM" id="SSF46785">
    <property type="entry name" value="Winged helix' DNA-binding domain"/>
    <property type="match status" value="1"/>
</dbReference>
<reference evidence="2" key="1">
    <citation type="submission" date="2020-02" db="EMBL/GenBank/DDBJ databases">
        <authorList>
            <person name="Meier V. D."/>
        </authorList>
    </citation>
    <scope>NUCLEOTIDE SEQUENCE</scope>
    <source>
        <strain evidence="2">AVDCRST_MAG65</strain>
    </source>
</reference>
<dbReference type="InterPro" id="IPR036390">
    <property type="entry name" value="WH_DNA-bd_sf"/>
</dbReference>
<gene>
    <name evidence="2" type="ORF">AVDCRST_MAG65-97</name>
</gene>
<evidence type="ECO:0000313" key="2">
    <source>
        <dbReference type="EMBL" id="CAA9464201.1"/>
    </source>
</evidence>
<feature type="non-terminal residue" evidence="2">
    <location>
        <position position="1"/>
    </location>
</feature>
<accession>A0A6J4R6J7</accession>
<proteinExistence type="predicted"/>
<feature type="compositionally biased region" description="Acidic residues" evidence="1">
    <location>
        <begin position="29"/>
        <end position="38"/>
    </location>
</feature>
<feature type="region of interest" description="Disordered" evidence="1">
    <location>
        <begin position="25"/>
        <end position="51"/>
    </location>
</feature>
<name>A0A6J4R6J7_9ACTN</name>